<evidence type="ECO:0000313" key="9">
    <source>
        <dbReference type="EMBL" id="ODP38876.1"/>
    </source>
</evidence>
<evidence type="ECO:0000256" key="1">
    <source>
        <dbReference type="ARBA" id="ARBA00005417"/>
    </source>
</evidence>
<evidence type="ECO:0000256" key="2">
    <source>
        <dbReference type="ARBA" id="ARBA00022448"/>
    </source>
</evidence>
<dbReference type="GO" id="GO:0005524">
    <property type="term" value="F:ATP binding"/>
    <property type="evidence" value="ECO:0007669"/>
    <property type="project" value="UniProtKB-KW"/>
</dbReference>
<evidence type="ECO:0000256" key="7">
    <source>
        <dbReference type="ARBA" id="ARBA00023136"/>
    </source>
</evidence>
<gene>
    <name evidence="9" type="ORF">BFL28_13225</name>
</gene>
<dbReference type="PROSITE" id="PS50893">
    <property type="entry name" value="ABC_TRANSPORTER_2"/>
    <property type="match status" value="1"/>
</dbReference>
<evidence type="ECO:0000313" key="10">
    <source>
        <dbReference type="Proteomes" id="UP000094487"/>
    </source>
</evidence>
<dbReference type="Pfam" id="PF00005">
    <property type="entry name" value="ABC_tran"/>
    <property type="match status" value="1"/>
</dbReference>
<comment type="caution">
    <text evidence="9">The sequence shown here is derived from an EMBL/GenBank/DDBJ whole genome shotgun (WGS) entry which is preliminary data.</text>
</comment>
<keyword evidence="4" id="KW-0547">Nucleotide-binding</keyword>
<evidence type="ECO:0000256" key="5">
    <source>
        <dbReference type="ARBA" id="ARBA00022840"/>
    </source>
</evidence>
<dbReference type="InterPro" id="IPR017871">
    <property type="entry name" value="ABC_transporter-like_CS"/>
</dbReference>
<organism evidence="9 10">
    <name type="scientific">Sphingomonas turrisvirgatae</name>
    <dbReference type="NCBI Taxonomy" id="1888892"/>
    <lineage>
        <taxon>Bacteria</taxon>
        <taxon>Pseudomonadati</taxon>
        <taxon>Pseudomonadota</taxon>
        <taxon>Alphaproteobacteria</taxon>
        <taxon>Sphingomonadales</taxon>
        <taxon>Sphingomonadaceae</taxon>
        <taxon>Sphingomonas</taxon>
    </lineage>
</organism>
<keyword evidence="10" id="KW-1185">Reference proteome</keyword>
<dbReference type="AlphaFoldDB" id="A0A1E3LYK2"/>
<reference evidence="9 10" key="1">
    <citation type="submission" date="2016-08" db="EMBL/GenBank/DDBJ databases">
        <title>Draft genome of the agarase producing Sphingomonas sp. MCT13.</title>
        <authorList>
            <person name="D'Andrea M.M."/>
            <person name="Rossolini G.M."/>
            <person name="Thaller M.C."/>
        </authorList>
    </citation>
    <scope>NUCLEOTIDE SEQUENCE [LARGE SCALE GENOMIC DNA]</scope>
    <source>
        <strain evidence="9 10">MCT13</strain>
    </source>
</reference>
<dbReference type="RefSeq" id="WP_069319480.1">
    <property type="nucleotide sequence ID" value="NZ_MDDS01000011.1"/>
</dbReference>
<keyword evidence="2" id="KW-0813">Transport</keyword>
<feature type="domain" description="ABC transporter" evidence="8">
    <location>
        <begin position="20"/>
        <end position="236"/>
    </location>
</feature>
<dbReference type="EMBL" id="MDDS01000011">
    <property type="protein sequence ID" value="ODP38876.1"/>
    <property type="molecule type" value="Genomic_DNA"/>
</dbReference>
<dbReference type="InterPro" id="IPR050166">
    <property type="entry name" value="ABC_transporter_ATP-bind"/>
</dbReference>
<keyword evidence="6" id="KW-1278">Translocase</keyword>
<keyword evidence="5 9" id="KW-0067">ATP-binding</keyword>
<dbReference type="PANTHER" id="PTHR42788">
    <property type="entry name" value="TAURINE IMPORT ATP-BINDING PROTEIN-RELATED"/>
    <property type="match status" value="1"/>
</dbReference>
<sequence>MSAVVAFPRPRAASDEAPVVEVRSLRRRFGERSVLDGVELTVGAGEFVSIIGKSGCGKSTLLRLVGGLDTPSEGTIRRDPSLNLVFQDARLVPWRNVWRNVTLGLRGEPLQRRDGARRVLAEVGLEDRIDDWPATLSGGEAQRVSFARALLAEPRLLLLDEPFGALDALTRIRMQNLIARLQRDHGFAALLVTHDVEEAILLSDRILVTRDARIAAEHHVTLPRPRHRTDPSLLPLKQALLADLGIADA</sequence>
<dbReference type="SMART" id="SM00382">
    <property type="entry name" value="AAA"/>
    <property type="match status" value="1"/>
</dbReference>
<proteinExistence type="inferred from homology"/>
<dbReference type="GO" id="GO:0016887">
    <property type="term" value="F:ATP hydrolysis activity"/>
    <property type="evidence" value="ECO:0007669"/>
    <property type="project" value="InterPro"/>
</dbReference>
<dbReference type="OrthoDB" id="9802264at2"/>
<dbReference type="SUPFAM" id="SSF52540">
    <property type="entry name" value="P-loop containing nucleoside triphosphate hydrolases"/>
    <property type="match status" value="1"/>
</dbReference>
<keyword evidence="3" id="KW-1003">Cell membrane</keyword>
<accession>A0A1E3LYK2</accession>
<dbReference type="Gene3D" id="3.40.50.300">
    <property type="entry name" value="P-loop containing nucleotide triphosphate hydrolases"/>
    <property type="match status" value="1"/>
</dbReference>
<protein>
    <submittedName>
        <fullName evidence="9">Sulfonate ABC transporter ATP-binding protein</fullName>
    </submittedName>
</protein>
<evidence type="ECO:0000256" key="3">
    <source>
        <dbReference type="ARBA" id="ARBA00022475"/>
    </source>
</evidence>
<evidence type="ECO:0000259" key="8">
    <source>
        <dbReference type="PROSITE" id="PS50893"/>
    </source>
</evidence>
<dbReference type="InterPro" id="IPR003593">
    <property type="entry name" value="AAA+_ATPase"/>
</dbReference>
<dbReference type="InterPro" id="IPR003439">
    <property type="entry name" value="ABC_transporter-like_ATP-bd"/>
</dbReference>
<keyword evidence="7" id="KW-0472">Membrane</keyword>
<name>A0A1E3LYK2_9SPHN</name>
<dbReference type="STRING" id="1888892.BFL28_13225"/>
<comment type="similarity">
    <text evidence="1">Belongs to the ABC transporter superfamily.</text>
</comment>
<dbReference type="PROSITE" id="PS00211">
    <property type="entry name" value="ABC_TRANSPORTER_1"/>
    <property type="match status" value="1"/>
</dbReference>
<dbReference type="InterPro" id="IPR027417">
    <property type="entry name" value="P-loop_NTPase"/>
</dbReference>
<dbReference type="PANTHER" id="PTHR42788:SF17">
    <property type="entry name" value="ALIPHATIC SULFONATES IMPORT ATP-BINDING PROTEIN SSUB"/>
    <property type="match status" value="1"/>
</dbReference>
<evidence type="ECO:0000256" key="4">
    <source>
        <dbReference type="ARBA" id="ARBA00022741"/>
    </source>
</evidence>
<evidence type="ECO:0000256" key="6">
    <source>
        <dbReference type="ARBA" id="ARBA00022967"/>
    </source>
</evidence>
<dbReference type="Proteomes" id="UP000094487">
    <property type="component" value="Unassembled WGS sequence"/>
</dbReference>